<dbReference type="OrthoDB" id="3537901at2759"/>
<evidence type="ECO:0000313" key="8">
    <source>
        <dbReference type="Proteomes" id="UP000566819"/>
    </source>
</evidence>
<feature type="transmembrane region" description="Helical" evidence="6">
    <location>
        <begin position="491"/>
        <end position="516"/>
    </location>
</feature>
<organism evidence="7 8">
    <name type="scientific">Cudoniella acicularis</name>
    <dbReference type="NCBI Taxonomy" id="354080"/>
    <lineage>
        <taxon>Eukaryota</taxon>
        <taxon>Fungi</taxon>
        <taxon>Dikarya</taxon>
        <taxon>Ascomycota</taxon>
        <taxon>Pezizomycotina</taxon>
        <taxon>Leotiomycetes</taxon>
        <taxon>Helotiales</taxon>
        <taxon>Tricladiaceae</taxon>
        <taxon>Cudoniella</taxon>
    </lineage>
</organism>
<keyword evidence="2" id="KW-0813">Transport</keyword>
<evidence type="ECO:0000256" key="4">
    <source>
        <dbReference type="ARBA" id="ARBA00022989"/>
    </source>
</evidence>
<protein>
    <recommendedName>
        <fullName evidence="9">Choline transport protein</fullName>
    </recommendedName>
</protein>
<evidence type="ECO:0000256" key="6">
    <source>
        <dbReference type="SAM" id="Phobius"/>
    </source>
</evidence>
<feature type="transmembrane region" description="Helical" evidence="6">
    <location>
        <begin position="48"/>
        <end position="65"/>
    </location>
</feature>
<feature type="transmembrane region" description="Helical" evidence="6">
    <location>
        <begin position="170"/>
        <end position="186"/>
    </location>
</feature>
<evidence type="ECO:0000256" key="5">
    <source>
        <dbReference type="ARBA" id="ARBA00023136"/>
    </source>
</evidence>
<dbReference type="PIRSF" id="PIRSF006060">
    <property type="entry name" value="AA_transporter"/>
    <property type="match status" value="1"/>
</dbReference>
<gene>
    <name evidence="7" type="ORF">G7Y89_g3275</name>
</gene>
<dbReference type="InterPro" id="IPR002293">
    <property type="entry name" value="AA/rel_permease1"/>
</dbReference>
<keyword evidence="5 6" id="KW-0472">Membrane</keyword>
<comment type="subcellular location">
    <subcellularLocation>
        <location evidence="1">Membrane</location>
        <topology evidence="1">Multi-pass membrane protein</topology>
    </subcellularLocation>
</comment>
<comment type="caution">
    <text evidence="7">The sequence shown here is derived from an EMBL/GenBank/DDBJ whole genome shotgun (WGS) entry which is preliminary data.</text>
</comment>
<evidence type="ECO:0000313" key="7">
    <source>
        <dbReference type="EMBL" id="KAF4634826.1"/>
    </source>
</evidence>
<dbReference type="Proteomes" id="UP000566819">
    <property type="component" value="Unassembled WGS sequence"/>
</dbReference>
<dbReference type="PANTHER" id="PTHR45649">
    <property type="entry name" value="AMINO-ACID PERMEASE BAT1"/>
    <property type="match status" value="1"/>
</dbReference>
<evidence type="ECO:0008006" key="9">
    <source>
        <dbReference type="Google" id="ProtNLM"/>
    </source>
</evidence>
<feature type="transmembrane region" description="Helical" evidence="6">
    <location>
        <begin position="71"/>
        <end position="91"/>
    </location>
</feature>
<keyword evidence="4 6" id="KW-1133">Transmembrane helix</keyword>
<feature type="transmembrane region" description="Helical" evidence="6">
    <location>
        <begin position="276"/>
        <end position="305"/>
    </location>
</feature>
<feature type="transmembrane region" description="Helical" evidence="6">
    <location>
        <begin position="441"/>
        <end position="461"/>
    </location>
</feature>
<feature type="transmembrane region" description="Helical" evidence="6">
    <location>
        <begin position="409"/>
        <end position="429"/>
    </location>
</feature>
<evidence type="ECO:0000256" key="3">
    <source>
        <dbReference type="ARBA" id="ARBA00022692"/>
    </source>
</evidence>
<feature type="transmembrane region" description="Helical" evidence="6">
    <location>
        <begin position="234"/>
        <end position="255"/>
    </location>
</feature>
<dbReference type="Gene3D" id="1.20.1740.10">
    <property type="entry name" value="Amino acid/polyamine transporter I"/>
    <property type="match status" value="1"/>
</dbReference>
<feature type="transmembrane region" description="Helical" evidence="6">
    <location>
        <begin position="122"/>
        <end position="150"/>
    </location>
</feature>
<feature type="transmembrane region" description="Helical" evidence="6">
    <location>
        <begin position="193"/>
        <end position="214"/>
    </location>
</feature>
<keyword evidence="8" id="KW-1185">Reference proteome</keyword>
<dbReference type="AlphaFoldDB" id="A0A8H4W648"/>
<keyword evidence="3 6" id="KW-0812">Transmembrane</keyword>
<sequence>MAAYDMQNLSGSDLHKRLPSAEQEISVSEDRDQLSLARVGKKQVLKRRFGVVSMTGFSCGLMSTWEGLLVGGPAGLIYGLFFVWIGNLCLFTNMGEMSSMIPTAGGQYHWVSILAPAQSRKFLSFLTGWLSVSGWIATMAATSFFVAGLIEAMVTQSNPDFSMTAWQLTFLYWATLLLCVAVNTVLSRALPILEIVILILHLLGFFAILIPMAYLPAHNSASEVFTTWINAGGWNTQALSFFIGLQANAVAFGGADGAIHMSEEIKGATINVPRAMILSVVINGLLAFGMLLVVLFCAVDIPTLAGESTYPFIPIFAAAMQSNTAAIILAAVVLVLQFCASIASLASASRMMWSFSRDRGLPFWEWLSKVNNILFVSACLYVSNFLNICDDTEEHCADRNVSSQVNPRTTIPLIAILVAFTLAALLGLINLGSTTAFNDVIALAIEGLFTTYLLPCGLLLYRRLRGEIGDSANNDEMGTSKTLYTWGPWRVTGLAGILINIFTCIYLVIVCFFSFWPAVLPVTAVNMNYSQLVWGAVILCSMAYYMVKARKVYTGPIVEIDPHVLPSTDIRNNVAS</sequence>
<proteinExistence type="predicted"/>
<feature type="transmembrane region" description="Helical" evidence="6">
    <location>
        <begin position="528"/>
        <end position="547"/>
    </location>
</feature>
<accession>A0A8H4W648</accession>
<evidence type="ECO:0000256" key="1">
    <source>
        <dbReference type="ARBA" id="ARBA00004141"/>
    </source>
</evidence>
<dbReference type="GO" id="GO:0016020">
    <property type="term" value="C:membrane"/>
    <property type="evidence" value="ECO:0007669"/>
    <property type="project" value="UniProtKB-SubCell"/>
</dbReference>
<dbReference type="GO" id="GO:0022857">
    <property type="term" value="F:transmembrane transporter activity"/>
    <property type="evidence" value="ECO:0007669"/>
    <property type="project" value="InterPro"/>
</dbReference>
<dbReference type="EMBL" id="JAAMPI010000157">
    <property type="protein sequence ID" value="KAF4634826.1"/>
    <property type="molecule type" value="Genomic_DNA"/>
</dbReference>
<reference evidence="7 8" key="1">
    <citation type="submission" date="2020-03" db="EMBL/GenBank/DDBJ databases">
        <title>Draft Genome Sequence of Cudoniella acicularis.</title>
        <authorList>
            <person name="Buettner E."/>
            <person name="Kellner H."/>
        </authorList>
    </citation>
    <scope>NUCLEOTIDE SEQUENCE [LARGE SCALE GENOMIC DNA]</scope>
    <source>
        <strain evidence="7 8">DSM 108380</strain>
    </source>
</reference>
<dbReference type="PANTHER" id="PTHR45649:SF1">
    <property type="entry name" value="TRANSPORTER, PUTATIVE (EUROFUNG)-RELATED"/>
    <property type="match status" value="1"/>
</dbReference>
<evidence type="ECO:0000256" key="2">
    <source>
        <dbReference type="ARBA" id="ARBA00022448"/>
    </source>
</evidence>
<name>A0A8H4W648_9HELO</name>
<feature type="transmembrane region" description="Helical" evidence="6">
    <location>
        <begin position="325"/>
        <end position="348"/>
    </location>
</feature>
<dbReference type="Pfam" id="PF13520">
    <property type="entry name" value="AA_permease_2"/>
    <property type="match status" value="1"/>
</dbReference>